<dbReference type="Gene3D" id="1.10.287.620">
    <property type="entry name" value="Helix Hairpins"/>
    <property type="match status" value="1"/>
</dbReference>
<protein>
    <submittedName>
        <fullName evidence="4">SbcD DNA repair exonuclease</fullName>
    </submittedName>
</protein>
<dbReference type="EMBL" id="LR796421">
    <property type="protein sequence ID" value="CAB4143529.1"/>
    <property type="molecule type" value="Genomic_DNA"/>
</dbReference>
<gene>
    <name evidence="4" type="ORF">UFOVP450_161</name>
</gene>
<dbReference type="InterPro" id="IPR038729">
    <property type="entry name" value="Rad50/SbcC_AAA"/>
</dbReference>
<feature type="coiled-coil region" evidence="1">
    <location>
        <begin position="805"/>
        <end position="894"/>
    </location>
</feature>
<dbReference type="GO" id="GO:0004527">
    <property type="term" value="F:exonuclease activity"/>
    <property type="evidence" value="ECO:0007669"/>
    <property type="project" value="UniProtKB-KW"/>
</dbReference>
<feature type="coiled-coil region" evidence="1">
    <location>
        <begin position="556"/>
        <end position="630"/>
    </location>
</feature>
<keyword evidence="4" id="KW-0378">Hydrolase</keyword>
<dbReference type="Gene3D" id="3.60.21.10">
    <property type="match status" value="1"/>
</dbReference>
<dbReference type="SUPFAM" id="SSF52540">
    <property type="entry name" value="P-loop containing nucleoside triphosphate hydrolases"/>
    <property type="match status" value="1"/>
</dbReference>
<dbReference type="Pfam" id="PF12850">
    <property type="entry name" value="Metallophos_2"/>
    <property type="match status" value="1"/>
</dbReference>
<evidence type="ECO:0000259" key="2">
    <source>
        <dbReference type="Pfam" id="PF12850"/>
    </source>
</evidence>
<evidence type="ECO:0000256" key="1">
    <source>
        <dbReference type="SAM" id="Coils"/>
    </source>
</evidence>
<dbReference type="InterPro" id="IPR027417">
    <property type="entry name" value="P-loop_NTPase"/>
</dbReference>
<dbReference type="InterPro" id="IPR029052">
    <property type="entry name" value="Metallo-depent_PP-like"/>
</dbReference>
<sequence>MINKVKINLKKVDKILHIADVHIRNWKRHKEYKLVFDKLFDVAKQLPEDSIITIGGDIVHAKTDMSPELIHMVSYLFNNLADIRPTIVICGNHDANLNNNHRLDALTPIVEAQNHPNLFYLRDSGTYKVGNTMLAVMSLLDAPSEYATADVLEGKADTLIAMYHGTIANSKVDSGLNIAHGLDWDTFAGYDIVLLGDIHKRQILSQENPLIFYPGSTVQQNFGESYEGHGYAIVDVPTRTVEHFDIPNDYGYFTFDIVDGIVPDNLPITSKTSVRAKVYSTSPAQLKKALAAIRKKYKNGEVIVSNMDKVTTQNGLNIDDSLQGLDVRSVDYQTTLIKEYLEPYGIDDELEAKILDINKGFNQSLIAGELVRNVVWTPKKFEFDNMFSYGEGNVISFDNLNGICGLFAPNHAGKSATLDALCFCLFDHSFRASKADQVLNRKKDSFWCKFNFELNGLDYFIEKKAAKYQKGPLAGKLRVDIDFWYVNDDGETVVLNGEQRRDTDKIIQSYVGTFDDFILTALSLQGNNSSFIEKTQGERKDLLANFLDLKIFDNLNELASKEIRTTTVLLEEYEKQDFEQSLGDAETSLEQNQELYETKLTEYNTIQEQLSELNEQIISLSEQIKLTEADGLDLDTLHTQQAGLHKEVDSKTADLKTIQDKVELVQAEIDRLSDEFSKTDVGAVQSDYADYCMMLTQKIELDAKLQHYKVTISTKLDKLKRLEEHEYDPNCKYCVENVFVKDAIKTKQELEDDKKHVAEFLSSRREVEDYLEKCKDIEAQYKYFEGIATEKQRLSNGLSVMDSKAESIESQILTYKTKLERVESNIKTYNDNLATIQANEVLNESIKELREEAAKVKTQADNANKEVQNYHGKIKVSEKTIAECEKNIKHMQELSEKQIAYDYYLKAVGRDGIPYSLISKAIPYIQSYVNNILAQVTDFTVEIETDGKNINVYIAYDDNKWPLELASGMERFVSSLAIRVALIKITNLPKPNFIAIDEGLGVLDSSNLNSMHMFFNYLKDTFKFSLIISHIDVVRDMVDVILTIDRKDDLSYIKH</sequence>
<keyword evidence="4" id="KW-0269">Exonuclease</keyword>
<reference evidence="4" key="1">
    <citation type="submission" date="2020-04" db="EMBL/GenBank/DDBJ databases">
        <authorList>
            <person name="Chiriac C."/>
            <person name="Salcher M."/>
            <person name="Ghai R."/>
            <person name="Kavagutti S V."/>
        </authorList>
    </citation>
    <scope>NUCLEOTIDE SEQUENCE</scope>
</reference>
<dbReference type="Pfam" id="PF13476">
    <property type="entry name" value="AAA_23"/>
    <property type="match status" value="1"/>
</dbReference>
<proteinExistence type="predicted"/>
<keyword evidence="1" id="KW-0175">Coiled coil</keyword>
<dbReference type="Gene3D" id="3.40.50.300">
    <property type="entry name" value="P-loop containing nucleotide triphosphate hydrolases"/>
    <property type="match status" value="2"/>
</dbReference>
<feature type="domain" description="Calcineurin-like phosphoesterase" evidence="2">
    <location>
        <begin position="14"/>
        <end position="237"/>
    </location>
</feature>
<evidence type="ECO:0000259" key="3">
    <source>
        <dbReference type="Pfam" id="PF13476"/>
    </source>
</evidence>
<evidence type="ECO:0000313" key="4">
    <source>
        <dbReference type="EMBL" id="CAB4143529.1"/>
    </source>
</evidence>
<dbReference type="PANTHER" id="PTHR32114">
    <property type="entry name" value="ABC TRANSPORTER ABCH.3"/>
    <property type="match status" value="1"/>
</dbReference>
<name>A0A6J5MIR5_9CAUD</name>
<dbReference type="InterPro" id="IPR024654">
    <property type="entry name" value="Calcineurin-like_PHP_lpxH"/>
</dbReference>
<dbReference type="SUPFAM" id="SSF56300">
    <property type="entry name" value="Metallo-dependent phosphatases"/>
    <property type="match status" value="1"/>
</dbReference>
<keyword evidence="4" id="KW-0540">Nuclease</keyword>
<accession>A0A6J5MIR5</accession>
<feature type="domain" description="Rad50/SbcC-type AAA" evidence="3">
    <location>
        <begin position="384"/>
        <end position="617"/>
    </location>
</feature>
<dbReference type="PANTHER" id="PTHR32114:SF2">
    <property type="entry name" value="ABC TRANSPORTER ABCH.3"/>
    <property type="match status" value="1"/>
</dbReference>
<organism evidence="4">
    <name type="scientific">uncultured Caudovirales phage</name>
    <dbReference type="NCBI Taxonomy" id="2100421"/>
    <lineage>
        <taxon>Viruses</taxon>
        <taxon>Duplodnaviria</taxon>
        <taxon>Heunggongvirae</taxon>
        <taxon>Uroviricota</taxon>
        <taxon>Caudoviricetes</taxon>
        <taxon>Peduoviridae</taxon>
        <taxon>Maltschvirus</taxon>
        <taxon>Maltschvirus maltsch</taxon>
    </lineage>
</organism>